<sequence>MNDLVYAVELTITGLLIGVMYAMVALGFVLIYKASAVFNFAQGAMTLFAALMVVGLRPVFGLAGALAAALAGMAVIAVAVERFVLRPLVGRSALAIFMATVAVASILEGVAQIVWGNQPRGLKLDLPAAPLQFHGVYVSPADLMGAGVAGLSVLLIALFFRWTRVGLGLRALASDPIAAQAMGVPTHRVWAAAWTLAGAVAIVAGVLWGSRIGVHFGMTQITLKALPILIIGGIESIPGVILAGLLVGAAEALGEGFLGPIVGGGVQEMIAYLAALLVLLLRPHGLLGEKSVERI</sequence>
<feature type="transmembrane region" description="Helical" evidence="9">
    <location>
        <begin position="189"/>
        <end position="208"/>
    </location>
</feature>
<evidence type="ECO:0000256" key="8">
    <source>
        <dbReference type="ARBA" id="ARBA00037998"/>
    </source>
</evidence>
<keyword evidence="4 9" id="KW-0812">Transmembrane</keyword>
<evidence type="ECO:0000313" key="10">
    <source>
        <dbReference type="EMBL" id="ROP81359.1"/>
    </source>
</evidence>
<feature type="transmembrane region" description="Helical" evidence="9">
    <location>
        <begin position="60"/>
        <end position="80"/>
    </location>
</feature>
<feature type="transmembrane region" description="Helical" evidence="9">
    <location>
        <begin position="92"/>
        <end position="115"/>
    </location>
</feature>
<dbReference type="GO" id="GO:0005886">
    <property type="term" value="C:plasma membrane"/>
    <property type="evidence" value="ECO:0007669"/>
    <property type="project" value="UniProtKB-SubCell"/>
</dbReference>
<dbReference type="InterPro" id="IPR001851">
    <property type="entry name" value="ABC_transp_permease"/>
</dbReference>
<feature type="transmembrane region" description="Helical" evidence="9">
    <location>
        <begin position="36"/>
        <end position="54"/>
    </location>
</feature>
<dbReference type="InterPro" id="IPR052157">
    <property type="entry name" value="BCAA_transport_permease"/>
</dbReference>
<proteinExistence type="inferred from homology"/>
<protein>
    <submittedName>
        <fullName evidence="10">Amino acid/amide ABC transporter membrane protein 1 (HAAT family)</fullName>
    </submittedName>
</protein>
<keyword evidence="11" id="KW-1185">Reference proteome</keyword>
<dbReference type="Proteomes" id="UP000278222">
    <property type="component" value="Unassembled WGS sequence"/>
</dbReference>
<dbReference type="PANTHER" id="PTHR11795:SF451">
    <property type="entry name" value="ABC TRANSPORTER PERMEASE PROTEIN"/>
    <property type="match status" value="1"/>
</dbReference>
<evidence type="ECO:0000256" key="6">
    <source>
        <dbReference type="ARBA" id="ARBA00022989"/>
    </source>
</evidence>
<keyword evidence="6 9" id="KW-1133">Transmembrane helix</keyword>
<reference evidence="10 11" key="1">
    <citation type="submission" date="2018-11" db="EMBL/GenBank/DDBJ databases">
        <title>Genomic Encyclopedia of Type Strains, Phase IV (KMG-IV): sequencing the most valuable type-strain genomes for metagenomic binning, comparative biology and taxonomic classification.</title>
        <authorList>
            <person name="Goeker M."/>
        </authorList>
    </citation>
    <scope>NUCLEOTIDE SEQUENCE [LARGE SCALE GENOMIC DNA]</scope>
    <source>
        <strain evidence="10 11">DSM 5900</strain>
    </source>
</reference>
<name>A0A3N1KRD5_9PROT</name>
<dbReference type="Pfam" id="PF02653">
    <property type="entry name" value="BPD_transp_2"/>
    <property type="match status" value="1"/>
</dbReference>
<organism evidence="10 11">
    <name type="scientific">Stella humosa</name>
    <dbReference type="NCBI Taxonomy" id="94"/>
    <lineage>
        <taxon>Bacteria</taxon>
        <taxon>Pseudomonadati</taxon>
        <taxon>Pseudomonadota</taxon>
        <taxon>Alphaproteobacteria</taxon>
        <taxon>Rhodospirillales</taxon>
        <taxon>Stellaceae</taxon>
        <taxon>Stella</taxon>
    </lineage>
</organism>
<evidence type="ECO:0000256" key="2">
    <source>
        <dbReference type="ARBA" id="ARBA00022448"/>
    </source>
</evidence>
<evidence type="ECO:0000256" key="4">
    <source>
        <dbReference type="ARBA" id="ARBA00022692"/>
    </source>
</evidence>
<evidence type="ECO:0000256" key="9">
    <source>
        <dbReference type="SAM" id="Phobius"/>
    </source>
</evidence>
<dbReference type="OrthoDB" id="9778908at2"/>
<comment type="caution">
    <text evidence="10">The sequence shown here is derived from an EMBL/GenBank/DDBJ whole genome shotgun (WGS) entry which is preliminary data.</text>
</comment>
<feature type="transmembrane region" description="Helical" evidence="9">
    <location>
        <begin position="6"/>
        <end position="29"/>
    </location>
</feature>
<evidence type="ECO:0000256" key="3">
    <source>
        <dbReference type="ARBA" id="ARBA00022475"/>
    </source>
</evidence>
<comment type="similarity">
    <text evidence="8">Belongs to the binding-protein-dependent transport system permease family. LivHM subfamily.</text>
</comment>
<dbReference type="GO" id="GO:0006865">
    <property type="term" value="P:amino acid transport"/>
    <property type="evidence" value="ECO:0007669"/>
    <property type="project" value="UniProtKB-KW"/>
</dbReference>
<dbReference type="EMBL" id="RJKX01000018">
    <property type="protein sequence ID" value="ROP81359.1"/>
    <property type="molecule type" value="Genomic_DNA"/>
</dbReference>
<evidence type="ECO:0000313" key="11">
    <source>
        <dbReference type="Proteomes" id="UP000278222"/>
    </source>
</evidence>
<comment type="subcellular location">
    <subcellularLocation>
        <location evidence="1">Cell membrane</location>
        <topology evidence="1">Multi-pass membrane protein</topology>
    </subcellularLocation>
</comment>
<keyword evidence="2" id="KW-0813">Transport</keyword>
<accession>A0A3N1KRD5</accession>
<dbReference type="CDD" id="cd06582">
    <property type="entry name" value="TM_PBP1_LivH_like"/>
    <property type="match status" value="1"/>
</dbReference>
<gene>
    <name evidence="10" type="ORF">EDC65_5216</name>
</gene>
<evidence type="ECO:0000256" key="5">
    <source>
        <dbReference type="ARBA" id="ARBA00022970"/>
    </source>
</evidence>
<keyword evidence="5" id="KW-0029">Amino-acid transport</keyword>
<dbReference type="RefSeq" id="WP_123695168.1">
    <property type="nucleotide sequence ID" value="NZ_AP019700.1"/>
</dbReference>
<evidence type="ECO:0000256" key="7">
    <source>
        <dbReference type="ARBA" id="ARBA00023136"/>
    </source>
</evidence>
<feature type="transmembrane region" description="Helical" evidence="9">
    <location>
        <begin position="257"/>
        <end position="281"/>
    </location>
</feature>
<keyword evidence="3" id="KW-1003">Cell membrane</keyword>
<feature type="transmembrane region" description="Helical" evidence="9">
    <location>
        <begin position="135"/>
        <end position="160"/>
    </location>
</feature>
<dbReference type="AlphaFoldDB" id="A0A3N1KRD5"/>
<feature type="transmembrane region" description="Helical" evidence="9">
    <location>
        <begin position="228"/>
        <end position="250"/>
    </location>
</feature>
<keyword evidence="7 9" id="KW-0472">Membrane</keyword>
<dbReference type="PANTHER" id="PTHR11795">
    <property type="entry name" value="BRANCHED-CHAIN AMINO ACID TRANSPORT SYSTEM PERMEASE PROTEIN LIVH"/>
    <property type="match status" value="1"/>
</dbReference>
<dbReference type="GO" id="GO:0022857">
    <property type="term" value="F:transmembrane transporter activity"/>
    <property type="evidence" value="ECO:0007669"/>
    <property type="project" value="InterPro"/>
</dbReference>
<evidence type="ECO:0000256" key="1">
    <source>
        <dbReference type="ARBA" id="ARBA00004651"/>
    </source>
</evidence>